<dbReference type="PANTHER" id="PTHR34581:SF2">
    <property type="entry name" value="PTS SYSTEM N,N'-DIACETYLCHITOBIOSE-SPECIFIC EIIB COMPONENT"/>
    <property type="match status" value="1"/>
</dbReference>
<protein>
    <submittedName>
        <fullName evidence="9">PTS cellobiose transporter subunit IIB</fullName>
    </submittedName>
</protein>
<dbReference type="GO" id="GO:0016301">
    <property type="term" value="F:kinase activity"/>
    <property type="evidence" value="ECO:0007669"/>
    <property type="project" value="UniProtKB-KW"/>
</dbReference>
<evidence type="ECO:0000256" key="2">
    <source>
        <dbReference type="ARBA" id="ARBA00022553"/>
    </source>
</evidence>
<dbReference type="RefSeq" id="WP_071793153.1">
    <property type="nucleotide sequence ID" value="NZ_LZDD01000001.1"/>
</dbReference>
<accession>A0A1L8MP20</accession>
<sequence>MKNVMIFCNAGMSSSLMAKKASNLLKEKGKDIHVDATTTSDAKNIVNKDFYDLYLVSPQTKMYFKPITEYAEPHQKPVDNIPFNAYVPTPAGLENLTKIILNHLD</sequence>
<dbReference type="InterPro" id="IPR013012">
    <property type="entry name" value="PTS_EIIB_3"/>
</dbReference>
<dbReference type="Proteomes" id="UP000182015">
    <property type="component" value="Unassembled WGS sequence"/>
</dbReference>
<dbReference type="PANTHER" id="PTHR34581">
    <property type="entry name" value="PTS SYSTEM N,N'-DIACETYLCHITOBIOSE-SPECIFIC EIIB COMPONENT"/>
    <property type="match status" value="1"/>
</dbReference>
<evidence type="ECO:0000256" key="5">
    <source>
        <dbReference type="ARBA" id="ARBA00022683"/>
    </source>
</evidence>
<evidence type="ECO:0000256" key="3">
    <source>
        <dbReference type="ARBA" id="ARBA00022597"/>
    </source>
</evidence>
<evidence type="ECO:0000256" key="6">
    <source>
        <dbReference type="ARBA" id="ARBA00022777"/>
    </source>
</evidence>
<evidence type="ECO:0000313" key="9">
    <source>
        <dbReference type="EMBL" id="OJF72492.1"/>
    </source>
</evidence>
<evidence type="ECO:0000313" key="10">
    <source>
        <dbReference type="Proteomes" id="UP000182015"/>
    </source>
</evidence>
<keyword evidence="1" id="KW-0813">Transport</keyword>
<dbReference type="NCBIfam" id="NF007155">
    <property type="entry name" value="PRK09590.1"/>
    <property type="match status" value="1"/>
</dbReference>
<dbReference type="AlphaFoldDB" id="A0A1L8MP20"/>
<dbReference type="SUPFAM" id="SSF52794">
    <property type="entry name" value="PTS system IIB component-like"/>
    <property type="match status" value="1"/>
</dbReference>
<dbReference type="Pfam" id="PF02302">
    <property type="entry name" value="PTS_IIB"/>
    <property type="match status" value="1"/>
</dbReference>
<keyword evidence="3" id="KW-0762">Sugar transport</keyword>
<comment type="caution">
    <text evidence="9">The sequence shown here is derived from an EMBL/GenBank/DDBJ whole genome shotgun (WGS) entry which is preliminary data.</text>
</comment>
<feature type="domain" description="PTS EIIB type-3" evidence="8">
    <location>
        <begin position="1"/>
        <end position="105"/>
    </location>
</feature>
<keyword evidence="6" id="KW-0418">Kinase</keyword>
<keyword evidence="4" id="KW-0808">Transferase</keyword>
<evidence type="ECO:0000256" key="7">
    <source>
        <dbReference type="PROSITE-ProRule" id="PRU00423"/>
    </source>
</evidence>
<organism evidence="9 10">
    <name type="scientific">Streptococcus bovimastitidis</name>
    <dbReference type="NCBI Taxonomy" id="1856638"/>
    <lineage>
        <taxon>Bacteria</taxon>
        <taxon>Bacillati</taxon>
        <taxon>Bacillota</taxon>
        <taxon>Bacilli</taxon>
        <taxon>Lactobacillales</taxon>
        <taxon>Streptococcaceae</taxon>
        <taxon>Streptococcus</taxon>
    </lineage>
</organism>
<feature type="modified residue" description="Phosphocysteine; by EIIA" evidence="7">
    <location>
        <position position="8"/>
    </location>
</feature>
<dbReference type="Gene3D" id="3.40.50.2300">
    <property type="match status" value="1"/>
</dbReference>
<proteinExistence type="predicted"/>
<gene>
    <name evidence="9" type="primary">celB</name>
    <name evidence="9" type="ORF">A9Q68_02810</name>
</gene>
<dbReference type="STRING" id="1856638.A9Q68_02810"/>
<dbReference type="PROSITE" id="PS51100">
    <property type="entry name" value="PTS_EIIB_TYPE_3"/>
    <property type="match status" value="1"/>
</dbReference>
<keyword evidence="2" id="KW-0597">Phosphoprotein</keyword>
<dbReference type="EMBL" id="LZDD01000001">
    <property type="protein sequence ID" value="OJF72492.1"/>
    <property type="molecule type" value="Genomic_DNA"/>
</dbReference>
<dbReference type="GO" id="GO:0008982">
    <property type="term" value="F:protein-N(PI)-phosphohistidine-sugar phosphotransferase activity"/>
    <property type="evidence" value="ECO:0007669"/>
    <property type="project" value="InterPro"/>
</dbReference>
<dbReference type="GO" id="GO:0009401">
    <property type="term" value="P:phosphoenolpyruvate-dependent sugar phosphotransferase system"/>
    <property type="evidence" value="ECO:0007669"/>
    <property type="project" value="UniProtKB-KW"/>
</dbReference>
<name>A0A1L8MP20_9STRE</name>
<dbReference type="OrthoDB" id="9808134at2"/>
<reference evidence="10" key="1">
    <citation type="submission" date="2016-06" db="EMBL/GenBank/DDBJ databases">
        <authorList>
            <person name="de Vries S.P.W."/>
            <person name="Hadjirin N.F."/>
            <person name="Lay E.M."/>
            <person name="Zadoks R.N."/>
            <person name="Peacock S.J."/>
            <person name="Parkhill J."/>
            <person name="Grant A.J."/>
            <person name="Mcdougall S."/>
            <person name="Holmes M.A."/>
        </authorList>
    </citation>
    <scope>NUCLEOTIDE SEQUENCE [LARGE SCALE GENOMIC DNA]</scope>
    <source>
        <strain evidence="10">NZ1587</strain>
    </source>
</reference>
<dbReference type="InterPro" id="IPR003501">
    <property type="entry name" value="PTS_EIIB_2/3"/>
</dbReference>
<evidence type="ECO:0000256" key="1">
    <source>
        <dbReference type="ARBA" id="ARBA00022448"/>
    </source>
</evidence>
<dbReference type="InterPro" id="IPR051819">
    <property type="entry name" value="PTS_sugar-specific_EIIB"/>
</dbReference>
<keyword evidence="5" id="KW-0598">Phosphotransferase system</keyword>
<evidence type="ECO:0000256" key="4">
    <source>
        <dbReference type="ARBA" id="ARBA00022679"/>
    </source>
</evidence>
<dbReference type="InterPro" id="IPR036095">
    <property type="entry name" value="PTS_EIIB-like_sf"/>
</dbReference>
<evidence type="ECO:0000259" key="8">
    <source>
        <dbReference type="PROSITE" id="PS51100"/>
    </source>
</evidence>
<keyword evidence="10" id="KW-1185">Reference proteome</keyword>